<keyword evidence="2" id="KW-0472">Membrane</keyword>
<accession>A0A6J6E6M9</accession>
<gene>
    <name evidence="3" type="ORF">UFOPK1493_02426</name>
</gene>
<evidence type="ECO:0000256" key="1">
    <source>
        <dbReference type="SAM" id="MobiDB-lite"/>
    </source>
</evidence>
<dbReference type="InterPro" id="IPR015943">
    <property type="entry name" value="WD40/YVTN_repeat-like_dom_sf"/>
</dbReference>
<feature type="transmembrane region" description="Helical" evidence="2">
    <location>
        <begin position="51"/>
        <end position="74"/>
    </location>
</feature>
<proteinExistence type="predicted"/>
<dbReference type="PANTHER" id="PTHR47197:SF3">
    <property type="entry name" value="DIHYDRO-HEME D1 DEHYDROGENASE"/>
    <property type="match status" value="1"/>
</dbReference>
<dbReference type="SUPFAM" id="SSF63825">
    <property type="entry name" value="YWTD domain"/>
    <property type="match status" value="1"/>
</dbReference>
<dbReference type="InterPro" id="IPR011964">
    <property type="entry name" value="YVTN_b-propeller_repeat"/>
</dbReference>
<dbReference type="Gene3D" id="2.130.10.10">
    <property type="entry name" value="YVTN repeat-like/Quinoprotein amine dehydrogenase"/>
    <property type="match status" value="2"/>
</dbReference>
<dbReference type="AlphaFoldDB" id="A0A6J6E6M9"/>
<evidence type="ECO:0000256" key="2">
    <source>
        <dbReference type="SAM" id="Phobius"/>
    </source>
</evidence>
<protein>
    <submittedName>
        <fullName evidence="3">Unannotated protein</fullName>
    </submittedName>
</protein>
<keyword evidence="2" id="KW-0812">Transmembrane</keyword>
<dbReference type="SUPFAM" id="SSF63829">
    <property type="entry name" value="Calcium-dependent phosphotriesterase"/>
    <property type="match status" value="1"/>
</dbReference>
<evidence type="ECO:0000313" key="3">
    <source>
        <dbReference type="EMBL" id="CAB4571506.1"/>
    </source>
</evidence>
<dbReference type="NCBIfam" id="TIGR02276">
    <property type="entry name" value="beta_rpt_yvtn"/>
    <property type="match status" value="1"/>
</dbReference>
<feature type="region of interest" description="Disordered" evidence="1">
    <location>
        <begin position="236"/>
        <end position="265"/>
    </location>
</feature>
<dbReference type="EMBL" id="CAEZSR010000098">
    <property type="protein sequence ID" value="CAB4571506.1"/>
    <property type="molecule type" value="Genomic_DNA"/>
</dbReference>
<sequence>MFRWWHRTATVDPMSLWSRRRNLSALARLTPTAPVGGGSAHRPHRPHRARWAAIGAAVAVSLGGGSVLVASASVTSGTRSVYVPITPCRLFDTRPGADNVGPRATPLGAGEAVSFVGRGASGRCAIPTDAIGLQLNVTVLNGTSTSYLTVWATGDSQPLASSLNWRSGDGPIPNAVTTSLSAGGGLSVFNFAGTVDVFADVTGYYADHNFDDRYYTRAQIDAMISGAAGVVGPQGPAGPAGPAGAAGAAGAPGASGPAGVSCSTDTSAQLTASQLGQLRWDLDPGRPLTVGVGAQPRGIAFDGTSIWVTNSDSDDVTKIDPTTGDVIGTYAVGDYPFGIAFDGTSIWVSNRDSASLTQLDVNTGAVVNTISLSPGTSNYGLVWDGTHLWTNHNTFGVLRINPSTEVVSPFSFPGGTGFALGFDGSHIWVPSRQNPVVSRVDIANPADPPVQVTVGSLPYGVAFDGEAVWVANEGSNTVTKITNISAATPATTSLAAGSTPRGVMFDGSCIWVSNYNAGTISRFDIRLNSRVDIPTGTTAVRTMAFDGSSIWLVSGDSASVRRLRN</sequence>
<organism evidence="3">
    <name type="scientific">freshwater metagenome</name>
    <dbReference type="NCBI Taxonomy" id="449393"/>
    <lineage>
        <taxon>unclassified sequences</taxon>
        <taxon>metagenomes</taxon>
        <taxon>ecological metagenomes</taxon>
    </lineage>
</organism>
<dbReference type="InterPro" id="IPR051200">
    <property type="entry name" value="Host-pathogen_enzymatic-act"/>
</dbReference>
<keyword evidence="2" id="KW-1133">Transmembrane helix</keyword>
<feature type="compositionally biased region" description="Low complexity" evidence="1">
    <location>
        <begin position="240"/>
        <end position="261"/>
    </location>
</feature>
<reference evidence="3" key="1">
    <citation type="submission" date="2020-05" db="EMBL/GenBank/DDBJ databases">
        <authorList>
            <person name="Chiriac C."/>
            <person name="Salcher M."/>
            <person name="Ghai R."/>
            <person name="Kavagutti S V."/>
        </authorList>
    </citation>
    <scope>NUCLEOTIDE SEQUENCE</scope>
</reference>
<dbReference type="PANTHER" id="PTHR47197">
    <property type="entry name" value="PROTEIN NIRF"/>
    <property type="match status" value="1"/>
</dbReference>
<name>A0A6J6E6M9_9ZZZZ</name>